<keyword evidence="2" id="KW-1185">Reference proteome</keyword>
<dbReference type="Proteomes" id="UP001286456">
    <property type="component" value="Unassembled WGS sequence"/>
</dbReference>
<organism evidence="1 2">
    <name type="scientific">Cercophora scortea</name>
    <dbReference type="NCBI Taxonomy" id="314031"/>
    <lineage>
        <taxon>Eukaryota</taxon>
        <taxon>Fungi</taxon>
        <taxon>Dikarya</taxon>
        <taxon>Ascomycota</taxon>
        <taxon>Pezizomycotina</taxon>
        <taxon>Sordariomycetes</taxon>
        <taxon>Sordariomycetidae</taxon>
        <taxon>Sordariales</taxon>
        <taxon>Lasiosphaeriaceae</taxon>
        <taxon>Cercophora</taxon>
    </lineage>
</organism>
<dbReference type="EMBL" id="JAUEPO010000003">
    <property type="protein sequence ID" value="KAK3328065.1"/>
    <property type="molecule type" value="Genomic_DNA"/>
</dbReference>
<gene>
    <name evidence="1" type="ORF">B0T19DRAFT_423597</name>
</gene>
<proteinExistence type="predicted"/>
<evidence type="ECO:0000313" key="1">
    <source>
        <dbReference type="EMBL" id="KAK3328065.1"/>
    </source>
</evidence>
<evidence type="ECO:0000313" key="2">
    <source>
        <dbReference type="Proteomes" id="UP001286456"/>
    </source>
</evidence>
<protein>
    <submittedName>
        <fullName evidence="1">Uncharacterized protein</fullName>
    </submittedName>
</protein>
<dbReference type="AlphaFoldDB" id="A0AAE0INC1"/>
<accession>A0AAE0INC1</accession>
<sequence length="82" mass="9189">MIAVMVTFMLSTKQWRSSWLAGVWMVVFPAASPGRDHRALAQTSGTFAARLIPPWTTPHNVDWEENNTSTHSRRIAVQVPPS</sequence>
<reference evidence="1" key="2">
    <citation type="submission" date="2023-06" db="EMBL/GenBank/DDBJ databases">
        <authorList>
            <consortium name="Lawrence Berkeley National Laboratory"/>
            <person name="Haridas S."/>
            <person name="Hensen N."/>
            <person name="Bonometti L."/>
            <person name="Westerberg I."/>
            <person name="Brannstrom I.O."/>
            <person name="Guillou S."/>
            <person name="Cros-Aarteil S."/>
            <person name="Calhoun S."/>
            <person name="Kuo A."/>
            <person name="Mondo S."/>
            <person name="Pangilinan J."/>
            <person name="Riley R."/>
            <person name="Labutti K."/>
            <person name="Andreopoulos B."/>
            <person name="Lipzen A."/>
            <person name="Chen C."/>
            <person name="Yanf M."/>
            <person name="Daum C."/>
            <person name="Ng V."/>
            <person name="Clum A."/>
            <person name="Steindorff A."/>
            <person name="Ohm R."/>
            <person name="Martin F."/>
            <person name="Silar P."/>
            <person name="Natvig D."/>
            <person name="Lalanne C."/>
            <person name="Gautier V."/>
            <person name="Ament-Velasquez S.L."/>
            <person name="Kruys A."/>
            <person name="Hutchinson M.I."/>
            <person name="Powell A.J."/>
            <person name="Barry K."/>
            <person name="Miller A.N."/>
            <person name="Grigoriev I.V."/>
            <person name="Debuchy R."/>
            <person name="Gladieux P."/>
            <person name="Thoren M.H."/>
            <person name="Johannesson H."/>
        </authorList>
    </citation>
    <scope>NUCLEOTIDE SEQUENCE</scope>
    <source>
        <strain evidence="1">SMH4131-1</strain>
    </source>
</reference>
<reference evidence="1" key="1">
    <citation type="journal article" date="2023" name="Mol. Phylogenet. Evol.">
        <title>Genome-scale phylogeny and comparative genomics of the fungal order Sordariales.</title>
        <authorList>
            <person name="Hensen N."/>
            <person name="Bonometti L."/>
            <person name="Westerberg I."/>
            <person name="Brannstrom I.O."/>
            <person name="Guillou S."/>
            <person name="Cros-Aarteil S."/>
            <person name="Calhoun S."/>
            <person name="Haridas S."/>
            <person name="Kuo A."/>
            <person name="Mondo S."/>
            <person name="Pangilinan J."/>
            <person name="Riley R."/>
            <person name="LaButti K."/>
            <person name="Andreopoulos B."/>
            <person name="Lipzen A."/>
            <person name="Chen C."/>
            <person name="Yan M."/>
            <person name="Daum C."/>
            <person name="Ng V."/>
            <person name="Clum A."/>
            <person name="Steindorff A."/>
            <person name="Ohm R.A."/>
            <person name="Martin F."/>
            <person name="Silar P."/>
            <person name="Natvig D.O."/>
            <person name="Lalanne C."/>
            <person name="Gautier V."/>
            <person name="Ament-Velasquez S.L."/>
            <person name="Kruys A."/>
            <person name="Hutchinson M.I."/>
            <person name="Powell A.J."/>
            <person name="Barry K."/>
            <person name="Miller A.N."/>
            <person name="Grigoriev I.V."/>
            <person name="Debuchy R."/>
            <person name="Gladieux P."/>
            <person name="Hiltunen Thoren M."/>
            <person name="Johannesson H."/>
        </authorList>
    </citation>
    <scope>NUCLEOTIDE SEQUENCE</scope>
    <source>
        <strain evidence="1">SMH4131-1</strain>
    </source>
</reference>
<name>A0AAE0INC1_9PEZI</name>
<comment type="caution">
    <text evidence="1">The sequence shown here is derived from an EMBL/GenBank/DDBJ whole genome shotgun (WGS) entry which is preliminary data.</text>
</comment>